<evidence type="ECO:0000256" key="2">
    <source>
        <dbReference type="ARBA" id="ARBA00009007"/>
    </source>
</evidence>
<evidence type="ECO:0000256" key="5">
    <source>
        <dbReference type="ARBA" id="ARBA00023026"/>
    </source>
</evidence>
<keyword evidence="4" id="KW-0378">Hydrolase</keyword>
<dbReference type="GO" id="GO:0005576">
    <property type="term" value="C:extracellular region"/>
    <property type="evidence" value="ECO:0007669"/>
    <property type="project" value="UniProtKB-SubCell"/>
</dbReference>
<name>A0A848CAY3_9BACT</name>
<dbReference type="RefSeq" id="WP_168934920.1">
    <property type="nucleotide sequence ID" value="NZ_JABAFY010000006.1"/>
</dbReference>
<evidence type="ECO:0000313" key="7">
    <source>
        <dbReference type="Proteomes" id="UP000522333"/>
    </source>
</evidence>
<comment type="similarity">
    <text evidence="2">Belongs to the phosphatase IpgD/SopB family.</text>
</comment>
<gene>
    <name evidence="6" type="ORF">HF854_02835</name>
</gene>
<dbReference type="InterPro" id="IPR008108">
    <property type="entry name" value="IpgD/SopB"/>
</dbReference>
<dbReference type="EMBL" id="JABAFY010000006">
    <property type="protein sequence ID" value="NME51488.1"/>
    <property type="molecule type" value="Genomic_DNA"/>
</dbReference>
<dbReference type="Pfam" id="PF05925">
    <property type="entry name" value="IpgD"/>
    <property type="match status" value="1"/>
</dbReference>
<proteinExistence type="inferred from homology"/>
<organism evidence="6 7">
    <name type="scientific">Desulfovibrio piger</name>
    <dbReference type="NCBI Taxonomy" id="901"/>
    <lineage>
        <taxon>Bacteria</taxon>
        <taxon>Pseudomonadati</taxon>
        <taxon>Thermodesulfobacteriota</taxon>
        <taxon>Desulfovibrionia</taxon>
        <taxon>Desulfovibrionales</taxon>
        <taxon>Desulfovibrionaceae</taxon>
        <taxon>Desulfovibrio</taxon>
    </lineage>
</organism>
<keyword evidence="3" id="KW-0964">Secreted</keyword>
<evidence type="ECO:0000256" key="4">
    <source>
        <dbReference type="ARBA" id="ARBA00022801"/>
    </source>
</evidence>
<accession>A0A848CAY3</accession>
<dbReference type="AlphaFoldDB" id="A0A848CAY3"/>
<evidence type="ECO:0000256" key="3">
    <source>
        <dbReference type="ARBA" id="ARBA00022525"/>
    </source>
</evidence>
<keyword evidence="5" id="KW-0843">Virulence</keyword>
<dbReference type="PRINTS" id="PR01734">
    <property type="entry name" value="TYPE3OMBPROT"/>
</dbReference>
<protein>
    <submittedName>
        <fullName evidence="6">Virulence protein</fullName>
    </submittedName>
</protein>
<comment type="subcellular location">
    <subcellularLocation>
        <location evidence="1">Secreted</location>
    </subcellularLocation>
</comment>
<sequence>MPIDSIAGLRHLSQAQGSFVRLDQSTDKLQTTTAKARFWQLSQRSQEKAGNRAAAERVRDSVCAYCGKAEGTRLFNQYIGKKSLEGKAFTGGNLSRLLDAAAERNLACLGRGMVATGRRALRPELMAELGRAGVDPDYFVSLVSQGVRLVGNDFWGQQSVAEGERELAAVSWAVDAMRRDLDTFQAGLPAGAEGVAGVLHCLEGLKAQLDTKRDIMAAQKEQSPFTAGNVRLAFQQTYAAYERVIGEHVRRTGVELGTLDPASDKGMRLAERARDLSRLMAAMQDKMTDPPELRGLADGERVPDAVMKSFNELPGELGKELHRLLPGLSAGKLAREIKEAHIQVLNEQGWGVIRRDLQYLGRGGAGVTATSTITPACHIGAGAQPGPIGRSMARHGINGVSCEDRGQPNHALNLARTEIAVGGNTLFRGLRHGINSAYSIKNPAARRAANATRATEIFTAALQSSPKLADVQRRLAVNPDAVIDLPLLSTSLVTPDVPREIFGTSEKTYLAEQCASWKDACGPDGTCTVNVVLPDGQERAVKVRPQVLTFNFGVNTGAQGGLQGLIGGWGTSDRYNREAMAQLFGDDMLGGMVETYLARSDISARDRQNIQALRYEIHALWAAGGYRMSGADPYRLPARLAMLGHIMGMMPLFNCKSGKDRTGQMDVACKTLALQMHENGGLLPPFNAPRSSMDQQIFQQVALNGGNLEMQRLNTGLAGFKTKGVAGLDALFTDEAREIHRGLSSYVKA</sequence>
<evidence type="ECO:0000313" key="6">
    <source>
        <dbReference type="EMBL" id="NME51488.1"/>
    </source>
</evidence>
<evidence type="ECO:0000256" key="1">
    <source>
        <dbReference type="ARBA" id="ARBA00004613"/>
    </source>
</evidence>
<comment type="caution">
    <text evidence="6">The sequence shown here is derived from an EMBL/GenBank/DDBJ whole genome shotgun (WGS) entry which is preliminary data.</text>
</comment>
<dbReference type="Proteomes" id="UP000522333">
    <property type="component" value="Unassembled WGS sequence"/>
</dbReference>
<reference evidence="6 7" key="1">
    <citation type="submission" date="2020-04" db="EMBL/GenBank/DDBJ databases">
        <authorList>
            <person name="Hitch T.C.A."/>
            <person name="Wylensek D."/>
            <person name="Clavel T."/>
        </authorList>
    </citation>
    <scope>NUCLEOTIDE SEQUENCE [LARGE SCALE GENOMIC DNA]</scope>
    <source>
        <strain evidence="6 7">PG-251-APC-1</strain>
    </source>
</reference>
<dbReference type="GO" id="GO:0016791">
    <property type="term" value="F:phosphatase activity"/>
    <property type="evidence" value="ECO:0007669"/>
    <property type="project" value="InterPro"/>
</dbReference>